<proteinExistence type="evidence at protein level"/>
<organism evidence="4 5">
    <name type="scientific">Zea mays</name>
    <name type="common">Maize</name>
    <dbReference type="NCBI Taxonomy" id="4577"/>
    <lineage>
        <taxon>Eukaryota</taxon>
        <taxon>Viridiplantae</taxon>
        <taxon>Streptophyta</taxon>
        <taxon>Embryophyta</taxon>
        <taxon>Tracheophyta</taxon>
        <taxon>Spermatophyta</taxon>
        <taxon>Magnoliopsida</taxon>
        <taxon>Liliopsida</taxon>
        <taxon>Poales</taxon>
        <taxon>Poaceae</taxon>
        <taxon>PACMAD clade</taxon>
        <taxon>Panicoideae</taxon>
        <taxon>Andropogonodae</taxon>
        <taxon>Andropogoneae</taxon>
        <taxon>Tripsacinae</taxon>
        <taxon>Zea</taxon>
    </lineage>
</organism>
<keyword evidence="1" id="KW-0175">Coiled coil</keyword>
<keyword evidence="3" id="KW-0812">Transmembrane</keyword>
<evidence type="ECO:0000256" key="1">
    <source>
        <dbReference type="SAM" id="Coils"/>
    </source>
</evidence>
<keyword evidence="3" id="KW-1133">Transmembrane helix</keyword>
<feature type="transmembrane region" description="Helical" evidence="3">
    <location>
        <begin position="191"/>
        <end position="215"/>
    </location>
</feature>
<evidence type="ECO:0000256" key="3">
    <source>
        <dbReference type="SAM" id="Phobius"/>
    </source>
</evidence>
<feature type="compositionally biased region" description="Basic and acidic residues" evidence="2">
    <location>
        <begin position="174"/>
        <end position="187"/>
    </location>
</feature>
<evidence type="ECO:0000313" key="4">
    <source>
        <dbReference type="EnsemblPlants" id="Zm00001eb360900_P001"/>
    </source>
</evidence>
<evidence type="ECO:0000256" key="2">
    <source>
        <dbReference type="SAM" id="MobiDB-lite"/>
    </source>
</evidence>
<feature type="coiled-coil region" evidence="1">
    <location>
        <begin position="70"/>
        <end position="104"/>
    </location>
</feature>
<feature type="coiled-coil region" evidence="1">
    <location>
        <begin position="140"/>
        <end position="167"/>
    </location>
</feature>
<dbReference type="Gramene" id="Zm00001eb360900_T001">
    <property type="protein sequence ID" value="Zm00001eb360900_P001"/>
    <property type="gene ID" value="Zm00001eb360900"/>
</dbReference>
<sequence>MENGDETLASPTAAAETDALNGGVAEEEQVPITHPAKSYVTLADDNPAPNGGVVKEEEGGAHTTAKSYAAVAAQAEIEDLRAAKLDLEEKLAEARRENKSLAEETHRSEGIFTQAREEVERLDAVLRIEKGEHELDKQRHEKVAKEVDAVRQEKLKLEEEIRALKASATAAATTKEREAAPASEAPKEGEVAWLGMAVAAAAGAAGTAAIMLVYLRLKR</sequence>
<reference evidence="4" key="3">
    <citation type="submission" date="2021-05" db="UniProtKB">
        <authorList>
            <consortium name="EnsemblPlants"/>
        </authorList>
    </citation>
    <scope>IDENTIFICATION</scope>
    <source>
        <strain evidence="4">cv. B73</strain>
    </source>
</reference>
<keyword evidence="3" id="KW-0472">Membrane</keyword>
<evidence type="ECO:0000313" key="5">
    <source>
        <dbReference type="Proteomes" id="UP000007305"/>
    </source>
</evidence>
<protein>
    <recommendedName>
        <fullName evidence="7">VIP1 protein</fullName>
    </recommendedName>
</protein>
<name>A0A804QWX2_MAIZE</name>
<dbReference type="AlphaFoldDB" id="A0A804QWX2"/>
<keyword evidence="5" id="KW-1185">Reference proteome</keyword>
<evidence type="ECO:0008006" key="7">
    <source>
        <dbReference type="Google" id="ProtNLM"/>
    </source>
</evidence>
<dbReference type="EnsemblPlants" id="Zm00001eb360900_T001">
    <property type="protein sequence ID" value="Zm00001eb360900_P001"/>
    <property type="gene ID" value="Zm00001eb360900"/>
</dbReference>
<reference evidence="4" key="2">
    <citation type="submission" date="2019-07" db="EMBL/GenBank/DDBJ databases">
        <authorList>
            <person name="Seetharam A."/>
            <person name="Woodhouse M."/>
            <person name="Cannon E."/>
        </authorList>
    </citation>
    <scope>NUCLEOTIDE SEQUENCE [LARGE SCALE GENOMIC DNA]</scope>
    <source>
        <strain evidence="4">cv. B73</strain>
    </source>
</reference>
<feature type="region of interest" description="Disordered" evidence="2">
    <location>
        <begin position="167"/>
        <end position="187"/>
    </location>
</feature>
<feature type="region of interest" description="Disordered" evidence="2">
    <location>
        <begin position="1"/>
        <end position="65"/>
    </location>
</feature>
<evidence type="ECO:0007829" key="6">
    <source>
        <dbReference type="PeptideAtlas" id="A0A804QWX2"/>
    </source>
</evidence>
<reference evidence="5" key="1">
    <citation type="journal article" date="2009" name="Science">
        <title>The B73 maize genome: complexity, diversity, and dynamics.</title>
        <authorList>
            <person name="Schnable P.S."/>
            <person name="Ware D."/>
            <person name="Fulton R.S."/>
            <person name="Stein J.C."/>
            <person name="Wei F."/>
            <person name="Pasternak S."/>
            <person name="Liang C."/>
            <person name="Zhang J."/>
            <person name="Fulton L."/>
            <person name="Graves T.A."/>
            <person name="Minx P."/>
            <person name="Reily A.D."/>
            <person name="Courtney L."/>
            <person name="Kruchowski S.S."/>
            <person name="Tomlinson C."/>
            <person name="Strong C."/>
            <person name="Delehaunty K."/>
            <person name="Fronick C."/>
            <person name="Courtney B."/>
            <person name="Rock S.M."/>
            <person name="Belter E."/>
            <person name="Du F."/>
            <person name="Kim K."/>
            <person name="Abbott R.M."/>
            <person name="Cotton M."/>
            <person name="Levy A."/>
            <person name="Marchetto P."/>
            <person name="Ochoa K."/>
            <person name="Jackson S.M."/>
            <person name="Gillam B."/>
            <person name="Chen W."/>
            <person name="Yan L."/>
            <person name="Higginbotham J."/>
            <person name="Cardenas M."/>
            <person name="Waligorski J."/>
            <person name="Applebaum E."/>
            <person name="Phelps L."/>
            <person name="Falcone J."/>
            <person name="Kanchi K."/>
            <person name="Thane T."/>
            <person name="Scimone A."/>
            <person name="Thane N."/>
            <person name="Henke J."/>
            <person name="Wang T."/>
            <person name="Ruppert J."/>
            <person name="Shah N."/>
            <person name="Rotter K."/>
            <person name="Hodges J."/>
            <person name="Ingenthron E."/>
            <person name="Cordes M."/>
            <person name="Kohlberg S."/>
            <person name="Sgro J."/>
            <person name="Delgado B."/>
            <person name="Mead K."/>
            <person name="Chinwalla A."/>
            <person name="Leonard S."/>
            <person name="Crouse K."/>
            <person name="Collura K."/>
            <person name="Kudrna D."/>
            <person name="Currie J."/>
            <person name="He R."/>
            <person name="Angelova A."/>
            <person name="Rajasekar S."/>
            <person name="Mueller T."/>
            <person name="Lomeli R."/>
            <person name="Scara G."/>
            <person name="Ko A."/>
            <person name="Delaney K."/>
            <person name="Wissotski M."/>
            <person name="Lopez G."/>
            <person name="Campos D."/>
            <person name="Braidotti M."/>
            <person name="Ashley E."/>
            <person name="Golser W."/>
            <person name="Kim H."/>
            <person name="Lee S."/>
            <person name="Lin J."/>
            <person name="Dujmic Z."/>
            <person name="Kim W."/>
            <person name="Talag J."/>
            <person name="Zuccolo A."/>
            <person name="Fan C."/>
            <person name="Sebastian A."/>
            <person name="Kramer M."/>
            <person name="Spiegel L."/>
            <person name="Nascimento L."/>
            <person name="Zutavern T."/>
            <person name="Miller B."/>
            <person name="Ambroise C."/>
            <person name="Muller S."/>
            <person name="Spooner W."/>
            <person name="Narechania A."/>
            <person name="Ren L."/>
            <person name="Wei S."/>
            <person name="Kumari S."/>
            <person name="Faga B."/>
            <person name="Levy M.J."/>
            <person name="McMahan L."/>
            <person name="Van Buren P."/>
            <person name="Vaughn M.W."/>
            <person name="Ying K."/>
            <person name="Yeh C.-T."/>
            <person name="Emrich S.J."/>
            <person name="Jia Y."/>
            <person name="Kalyanaraman A."/>
            <person name="Hsia A.-P."/>
            <person name="Barbazuk W.B."/>
            <person name="Baucom R.S."/>
            <person name="Brutnell T.P."/>
            <person name="Carpita N.C."/>
            <person name="Chaparro C."/>
            <person name="Chia J.-M."/>
            <person name="Deragon J.-M."/>
            <person name="Estill J.C."/>
            <person name="Fu Y."/>
            <person name="Jeddeloh J.A."/>
            <person name="Han Y."/>
            <person name="Lee H."/>
            <person name="Li P."/>
            <person name="Lisch D.R."/>
            <person name="Liu S."/>
            <person name="Liu Z."/>
            <person name="Nagel D.H."/>
            <person name="McCann M.C."/>
            <person name="SanMiguel P."/>
            <person name="Myers A.M."/>
            <person name="Nettleton D."/>
            <person name="Nguyen J."/>
            <person name="Penning B.W."/>
            <person name="Ponnala L."/>
            <person name="Schneider K.L."/>
            <person name="Schwartz D.C."/>
            <person name="Sharma A."/>
            <person name="Soderlund C."/>
            <person name="Springer N.M."/>
            <person name="Sun Q."/>
            <person name="Wang H."/>
            <person name="Waterman M."/>
            <person name="Westerman R."/>
            <person name="Wolfgruber T.K."/>
            <person name="Yang L."/>
            <person name="Yu Y."/>
            <person name="Zhang L."/>
            <person name="Zhou S."/>
            <person name="Zhu Q."/>
            <person name="Bennetzen J.L."/>
            <person name="Dawe R.K."/>
            <person name="Jiang J."/>
            <person name="Jiang N."/>
            <person name="Presting G.G."/>
            <person name="Wessler S.R."/>
            <person name="Aluru S."/>
            <person name="Martienssen R.A."/>
            <person name="Clifton S.W."/>
            <person name="McCombie W.R."/>
            <person name="Wing R.A."/>
            <person name="Wilson R.K."/>
        </authorList>
    </citation>
    <scope>NUCLEOTIDE SEQUENCE [LARGE SCALE GENOMIC DNA]</scope>
    <source>
        <strain evidence="5">cv. B73</strain>
    </source>
</reference>
<keyword evidence="6" id="KW-1267">Proteomics identification</keyword>
<accession>A0A804QWX2</accession>
<dbReference type="Proteomes" id="UP000007305">
    <property type="component" value="Chromosome 8"/>
</dbReference>